<dbReference type="Proteomes" id="UP000595917">
    <property type="component" value="Chromosome"/>
</dbReference>
<dbReference type="EMBL" id="CP067089">
    <property type="protein sequence ID" value="QQO11080.1"/>
    <property type="molecule type" value="Genomic_DNA"/>
</dbReference>
<accession>A0A7T7XRD1</accession>
<dbReference type="RefSeq" id="WP_215628389.1">
    <property type="nucleotide sequence ID" value="NZ_CP067089.2"/>
</dbReference>
<evidence type="ECO:0000313" key="1">
    <source>
        <dbReference type="EMBL" id="QQO11080.1"/>
    </source>
</evidence>
<dbReference type="KEGG" id="bhc:JFL75_09230"/>
<sequence length="51" mass="5676">MENGDGYGVPVTTLPREAFAHTQYPKRQGTRSIVWSIGPAAWCELVSWGVR</sequence>
<reference evidence="1" key="1">
    <citation type="submission" date="2021-01" db="EMBL/GenBank/DDBJ databases">
        <title>Description of Breznakiella homolactica.</title>
        <authorList>
            <person name="Song Y."/>
            <person name="Brune A."/>
        </authorList>
    </citation>
    <scope>NUCLEOTIDE SEQUENCE</scope>
    <source>
        <strain evidence="1">RmG30</strain>
    </source>
</reference>
<organism evidence="1 2">
    <name type="scientific">Breznakiella homolactica</name>
    <dbReference type="NCBI Taxonomy" id="2798577"/>
    <lineage>
        <taxon>Bacteria</taxon>
        <taxon>Pseudomonadati</taxon>
        <taxon>Spirochaetota</taxon>
        <taxon>Spirochaetia</taxon>
        <taxon>Spirochaetales</taxon>
        <taxon>Breznakiellaceae</taxon>
        <taxon>Breznakiella</taxon>
    </lineage>
</organism>
<name>A0A7T7XRD1_9SPIR</name>
<keyword evidence="2" id="KW-1185">Reference proteome</keyword>
<dbReference type="AlphaFoldDB" id="A0A7T7XRD1"/>
<proteinExistence type="predicted"/>
<evidence type="ECO:0000313" key="2">
    <source>
        <dbReference type="Proteomes" id="UP000595917"/>
    </source>
</evidence>
<gene>
    <name evidence="1" type="ORF">JFL75_09230</name>
</gene>
<protein>
    <submittedName>
        <fullName evidence="1">Uncharacterized protein</fullName>
    </submittedName>
</protein>